<reference evidence="3" key="1">
    <citation type="submission" date="2016-12" db="EMBL/GenBank/DDBJ databases">
        <authorList>
            <consortium name="DOE Joint Genome Institute"/>
            <person name="Riley R."/>
            <person name="Kuo A."/>
            <person name="Sun H."/>
            <person name="Pangilinan J."/>
            <person name="Culley D."/>
            <person name="Salamov A."/>
            <person name="Magnuson J."/>
            <person name="Bruno K."/>
            <person name="Henrissat B."/>
            <person name="Berka R."/>
            <person name="Tsang A."/>
            <person name="Barry K."/>
            <person name="lapidus A."/>
            <person name="Martin J."/>
            <person name="Lindquist E."/>
            <person name="Wang Z."/>
            <person name="Baker S."/>
            <person name="Grigoriev I."/>
            <person name="Nordberg H.P."/>
            <person name="Cantor M.N."/>
            <person name="Hua S.X."/>
        </authorList>
    </citation>
    <scope>NUCLEOTIDE SEQUENCE [LARGE SCALE GENOMIC DNA]</scope>
    <source>
        <strain evidence="3">ITEM 5010</strain>
    </source>
</reference>
<evidence type="ECO:0000256" key="1">
    <source>
        <dbReference type="SAM" id="MobiDB-lite"/>
    </source>
</evidence>
<sequence>MASARLRRAFRYPNDSGDDELDREDLDEEEQERVIDRLKALNEKRNSEYSIIFAAIPLCSSYAFCASILSGSSGLYERCLSLLSIFSLLATAYAMRYFPLQPSGPEGKRPVTRSNNIVGIQQYLLPLNAAICVLLALIYASQSITESRLDIQPITYLVPGAMFATVLVARKIMLSVNLKALEDLRYEYKGA</sequence>
<keyword evidence="2" id="KW-0472">Membrane</keyword>
<proteinExistence type="predicted"/>
<keyword evidence="2" id="KW-1133">Transmembrane helix</keyword>
<feature type="region of interest" description="Disordered" evidence="1">
    <location>
        <begin position="1"/>
        <end position="28"/>
    </location>
</feature>
<dbReference type="AlphaFoldDB" id="A0A1R3RT65"/>
<dbReference type="EMBL" id="KV907496">
    <property type="protein sequence ID" value="OOF97716.1"/>
    <property type="molecule type" value="Genomic_DNA"/>
</dbReference>
<evidence type="ECO:0000313" key="4">
    <source>
        <dbReference type="EMBL" id="OOF97716.1"/>
    </source>
</evidence>
<feature type="transmembrane region" description="Helical" evidence="2">
    <location>
        <begin position="75"/>
        <end position="95"/>
    </location>
</feature>
<feature type="transmembrane region" description="Helical" evidence="2">
    <location>
        <begin position="116"/>
        <end position="139"/>
    </location>
</feature>
<keyword evidence="5" id="KW-1185">Reference proteome</keyword>
<reference evidence="5" key="2">
    <citation type="journal article" date="2017" name="Genome Biol.">
        <title>Comparative genomics reveals high biological diversity and specific adaptations in the industrially and medically important fungal genus Aspergillus.</title>
        <authorList>
            <person name="de Vries R.P."/>
            <person name="Riley R."/>
            <person name="Wiebenga A."/>
            <person name="Aguilar-Osorio G."/>
            <person name="Amillis S."/>
            <person name="Uchima C.A."/>
            <person name="Anderluh G."/>
            <person name="Asadollahi M."/>
            <person name="Askin M."/>
            <person name="Barry K."/>
            <person name="Battaglia E."/>
            <person name="Bayram O."/>
            <person name="Benocci T."/>
            <person name="Braus-Stromeyer S.A."/>
            <person name="Caldana C."/>
            <person name="Canovas D."/>
            <person name="Cerqueira G.C."/>
            <person name="Chen F."/>
            <person name="Chen W."/>
            <person name="Choi C."/>
            <person name="Clum A."/>
            <person name="Dos Santos R.A."/>
            <person name="Damasio A.R."/>
            <person name="Diallinas G."/>
            <person name="Emri T."/>
            <person name="Fekete E."/>
            <person name="Flipphi M."/>
            <person name="Freyberg S."/>
            <person name="Gallo A."/>
            <person name="Gournas C."/>
            <person name="Habgood R."/>
            <person name="Hainaut M."/>
            <person name="Harispe M.L."/>
            <person name="Henrissat B."/>
            <person name="Hilden K.S."/>
            <person name="Hope R."/>
            <person name="Hossain A."/>
            <person name="Karabika E."/>
            <person name="Karaffa L."/>
            <person name="Karanyi Z."/>
            <person name="Krasevec N."/>
            <person name="Kuo A."/>
            <person name="Kusch H."/>
            <person name="LaButti K."/>
            <person name="Lagendijk E.L."/>
            <person name="Lapidus A."/>
            <person name="Levasseur A."/>
            <person name="Lindquist E."/>
            <person name="Lipzen A."/>
            <person name="Logrieco A.F."/>
            <person name="MacCabe A."/>
            <person name="Maekelae M.R."/>
            <person name="Malavazi I."/>
            <person name="Melin P."/>
            <person name="Meyer V."/>
            <person name="Mielnichuk N."/>
            <person name="Miskei M."/>
            <person name="Molnar A.P."/>
            <person name="Mule G."/>
            <person name="Ngan C.Y."/>
            <person name="Orejas M."/>
            <person name="Orosz E."/>
            <person name="Ouedraogo J.P."/>
            <person name="Overkamp K.M."/>
            <person name="Park H.-S."/>
            <person name="Perrone G."/>
            <person name="Piumi F."/>
            <person name="Punt P.J."/>
            <person name="Ram A.F."/>
            <person name="Ramon A."/>
            <person name="Rauscher S."/>
            <person name="Record E."/>
            <person name="Riano-Pachon D.M."/>
            <person name="Robert V."/>
            <person name="Roehrig J."/>
            <person name="Ruller R."/>
            <person name="Salamov A."/>
            <person name="Salih N.S."/>
            <person name="Samson R.A."/>
            <person name="Sandor E."/>
            <person name="Sanguinetti M."/>
            <person name="Schuetze T."/>
            <person name="Sepcic K."/>
            <person name="Shelest E."/>
            <person name="Sherlock G."/>
            <person name="Sophianopoulou V."/>
            <person name="Squina F.M."/>
            <person name="Sun H."/>
            <person name="Susca A."/>
            <person name="Todd R.B."/>
            <person name="Tsang A."/>
            <person name="Unkles S.E."/>
            <person name="van de Wiele N."/>
            <person name="van Rossen-Uffink D."/>
            <person name="Oliveira J.V."/>
            <person name="Vesth T.C."/>
            <person name="Visser J."/>
            <person name="Yu J.-H."/>
            <person name="Zhou M."/>
            <person name="Andersen M.R."/>
            <person name="Archer D.B."/>
            <person name="Baker S.E."/>
            <person name="Benoit I."/>
            <person name="Brakhage A.A."/>
            <person name="Braus G.H."/>
            <person name="Fischer R."/>
            <person name="Frisvad J.C."/>
            <person name="Goldman G.H."/>
            <person name="Houbraken J."/>
            <person name="Oakley B."/>
            <person name="Pocsi I."/>
            <person name="Scazzocchio C."/>
            <person name="Seiboth B."/>
            <person name="vanKuyk P.A."/>
            <person name="Wortman J."/>
            <person name="Dyer P.S."/>
            <person name="Grigoriev I.V."/>
        </authorList>
    </citation>
    <scope>NUCLEOTIDE SEQUENCE [LARGE SCALE GENOMIC DNA]</scope>
    <source>
        <strain evidence="5">ITEM 5010</strain>
    </source>
</reference>
<accession>A0A1R3RT65</accession>
<name>A0A1R3RT65_ASPC5</name>
<feature type="transmembrane region" description="Helical" evidence="2">
    <location>
        <begin position="151"/>
        <end position="169"/>
    </location>
</feature>
<feature type="compositionally biased region" description="Acidic residues" evidence="1">
    <location>
        <begin position="16"/>
        <end position="28"/>
    </location>
</feature>
<dbReference type="OMA" id="ILMAWAI"/>
<evidence type="ECO:0000256" key="2">
    <source>
        <dbReference type="SAM" id="Phobius"/>
    </source>
</evidence>
<organism evidence="3 5">
    <name type="scientific">Aspergillus carbonarius (strain ITEM 5010)</name>
    <dbReference type="NCBI Taxonomy" id="602072"/>
    <lineage>
        <taxon>Eukaryota</taxon>
        <taxon>Fungi</taxon>
        <taxon>Dikarya</taxon>
        <taxon>Ascomycota</taxon>
        <taxon>Pezizomycotina</taxon>
        <taxon>Eurotiomycetes</taxon>
        <taxon>Eurotiomycetidae</taxon>
        <taxon>Eurotiales</taxon>
        <taxon>Aspergillaceae</taxon>
        <taxon>Aspergillus</taxon>
        <taxon>Aspergillus subgen. Circumdati</taxon>
    </lineage>
</organism>
<gene>
    <name evidence="3" type="ORF">ASPCADRAFT_504757</name>
    <name evidence="4" type="ORF">ASPCADRAFT_504798</name>
</gene>
<dbReference type="EMBL" id="KV907496">
    <property type="protein sequence ID" value="OOF97668.1"/>
    <property type="molecule type" value="Genomic_DNA"/>
</dbReference>
<dbReference type="VEuPathDB" id="FungiDB:ASPCADRAFT_504798"/>
<evidence type="ECO:0000313" key="5">
    <source>
        <dbReference type="Proteomes" id="UP000188318"/>
    </source>
</evidence>
<dbReference type="OrthoDB" id="298344at2759"/>
<feature type="compositionally biased region" description="Basic residues" evidence="1">
    <location>
        <begin position="1"/>
        <end position="10"/>
    </location>
</feature>
<feature type="transmembrane region" description="Helical" evidence="2">
    <location>
        <begin position="49"/>
        <end position="69"/>
    </location>
</feature>
<protein>
    <submittedName>
        <fullName evidence="3">Uncharacterized protein</fullName>
    </submittedName>
</protein>
<keyword evidence="2" id="KW-0812">Transmembrane</keyword>
<dbReference type="VEuPathDB" id="FungiDB:ASPCADRAFT_504757"/>
<evidence type="ECO:0000313" key="3">
    <source>
        <dbReference type="EMBL" id="OOF97668.1"/>
    </source>
</evidence>
<dbReference type="Proteomes" id="UP000188318">
    <property type="component" value="Unassembled WGS sequence"/>
</dbReference>